<dbReference type="InterPro" id="IPR043519">
    <property type="entry name" value="NT_sf"/>
</dbReference>
<dbReference type="SUPFAM" id="SSF81301">
    <property type="entry name" value="Nucleotidyltransferase"/>
    <property type="match status" value="1"/>
</dbReference>
<protein>
    <recommendedName>
        <fullName evidence="3">Nucleotidyltransferase family protein</fullName>
    </recommendedName>
</protein>
<accession>A0A941IBB1</accession>
<sequence>MISSLVMYITDTLNATKGTWGIGGSQLLYQYGIVDEVHDLDLIIPDNEVQLFTGAMRCIGTEKDVQKKHPFLTTYFFKFCVDQLEVDVMSEFKIGHSDGVYTYAFTKNSIVEHQIKGKKVPFCKLEDWFILYQLIPGRERKVKQLENYFLGNGICYPSILLAAIEENLPLQMKKRIQTVLDNTIEANGNWKSK</sequence>
<evidence type="ECO:0000313" key="2">
    <source>
        <dbReference type="Proteomes" id="UP000675284"/>
    </source>
</evidence>
<keyword evidence="2" id="KW-1185">Reference proteome</keyword>
<gene>
    <name evidence="1" type="ORF">KCX74_03350</name>
</gene>
<dbReference type="EMBL" id="JAGSOT010000006">
    <property type="protein sequence ID" value="MBR7795075.1"/>
    <property type="molecule type" value="Genomic_DNA"/>
</dbReference>
<evidence type="ECO:0000313" key="1">
    <source>
        <dbReference type="EMBL" id="MBR7795075.1"/>
    </source>
</evidence>
<dbReference type="AlphaFoldDB" id="A0A941IBB1"/>
<organism evidence="1 2">
    <name type="scientific">Virgibacillus salarius</name>
    <dbReference type="NCBI Taxonomy" id="447199"/>
    <lineage>
        <taxon>Bacteria</taxon>
        <taxon>Bacillati</taxon>
        <taxon>Bacillota</taxon>
        <taxon>Bacilli</taxon>
        <taxon>Bacillales</taxon>
        <taxon>Bacillaceae</taxon>
        <taxon>Virgibacillus</taxon>
    </lineage>
</organism>
<reference evidence="1" key="1">
    <citation type="submission" date="2021-04" db="EMBL/GenBank/DDBJ databases">
        <title>Isolation and polyphasic classification of algal microorganism.</title>
        <authorList>
            <person name="Wang S."/>
        </authorList>
    </citation>
    <scope>NUCLEOTIDE SEQUENCE</scope>
    <source>
        <strain evidence="1">720a</strain>
    </source>
</reference>
<comment type="caution">
    <text evidence="1">The sequence shown here is derived from an EMBL/GenBank/DDBJ whole genome shotgun (WGS) entry which is preliminary data.</text>
</comment>
<name>A0A941IBB1_9BACI</name>
<proteinExistence type="predicted"/>
<dbReference type="Proteomes" id="UP000675284">
    <property type="component" value="Unassembled WGS sequence"/>
</dbReference>
<evidence type="ECO:0008006" key="3">
    <source>
        <dbReference type="Google" id="ProtNLM"/>
    </source>
</evidence>
<dbReference type="Gene3D" id="3.30.460.40">
    <property type="match status" value="1"/>
</dbReference>
<dbReference type="RefSeq" id="WP_121604990.1">
    <property type="nucleotide sequence ID" value="NZ_JAGSOT010000006.1"/>
</dbReference>